<evidence type="ECO:0000313" key="1">
    <source>
        <dbReference type="EMBL" id="QSS57282.1"/>
    </source>
</evidence>
<sequence>MKCLRECLRLVLIHINRISTVRMHTRTINLGHRPQRPHRFRRWRTRFGHFTHKRARWILIMVSTDRYLDAILAGW</sequence>
<reference evidence="1" key="1">
    <citation type="submission" date="2021-01" db="EMBL/GenBank/DDBJ databases">
        <title>Chromosome-level genome assembly of a human fungal pathogen reveals clustering of transcriptionally co-regulated genes.</title>
        <authorList>
            <person name="Voorhies M."/>
            <person name="Cohen S."/>
            <person name="Shea T.P."/>
            <person name="Petrus S."/>
            <person name="Munoz J.F."/>
            <person name="Poplawski S."/>
            <person name="Goldman W.E."/>
            <person name="Michael T."/>
            <person name="Cuomo C.A."/>
            <person name="Sil A."/>
            <person name="Beyhan S."/>
        </authorList>
    </citation>
    <scope>NUCLEOTIDE SEQUENCE</scope>
    <source>
        <strain evidence="1">H88</strain>
    </source>
</reference>
<organism evidence="1 2">
    <name type="scientific">Ajellomyces capsulatus (strain H88)</name>
    <name type="common">Darling's disease fungus</name>
    <name type="synonym">Histoplasma capsulatum</name>
    <dbReference type="NCBI Taxonomy" id="544711"/>
    <lineage>
        <taxon>Eukaryota</taxon>
        <taxon>Fungi</taxon>
        <taxon>Dikarya</taxon>
        <taxon>Ascomycota</taxon>
        <taxon>Pezizomycotina</taxon>
        <taxon>Eurotiomycetes</taxon>
        <taxon>Eurotiomycetidae</taxon>
        <taxon>Onygenales</taxon>
        <taxon>Ajellomycetaceae</taxon>
        <taxon>Histoplasma</taxon>
    </lineage>
</organism>
<proteinExistence type="predicted"/>
<accession>A0A8A1LYP0</accession>
<dbReference type="EMBL" id="CP069106">
    <property type="protein sequence ID" value="QSS57282.1"/>
    <property type="molecule type" value="Genomic_DNA"/>
</dbReference>
<name>A0A8A1LYP0_AJEC8</name>
<dbReference type="AlphaFoldDB" id="A0A8A1LYP0"/>
<protein>
    <submittedName>
        <fullName evidence="1">Uncharacterized protein</fullName>
    </submittedName>
</protein>
<evidence type="ECO:0000313" key="2">
    <source>
        <dbReference type="Proteomes" id="UP000663419"/>
    </source>
</evidence>
<dbReference type="Proteomes" id="UP000663419">
    <property type="component" value="Chromosome 5"/>
</dbReference>
<dbReference type="VEuPathDB" id="FungiDB:I7I53_05714"/>
<gene>
    <name evidence="1" type="ORF">I7I53_05714</name>
</gene>